<sequence>MTVMIRHLRSLFAETRKPFEKNNSRRKSMSVTISKEPPVIVYYERDKLEDTFECIFDPQVCHDEEKDHPDLFENKRTSNRHLKPWQQPPYCDNKPTLMSRFKATFKSNDHV</sequence>
<gene>
    <name evidence="1" type="ORF">A0J61_03174</name>
</gene>
<name>A0A1C7NIZ9_9FUNG</name>
<reference evidence="1 2" key="1">
    <citation type="submission" date="2016-03" db="EMBL/GenBank/DDBJ databases">
        <title>Choanephora cucurbitarum.</title>
        <authorList>
            <person name="Min B."/>
            <person name="Park H."/>
            <person name="Park J.-H."/>
            <person name="Shin H.-D."/>
            <person name="Choi I.-G."/>
        </authorList>
    </citation>
    <scope>NUCLEOTIDE SEQUENCE [LARGE SCALE GENOMIC DNA]</scope>
    <source>
        <strain evidence="1 2">KUS-F28377</strain>
    </source>
</reference>
<organism evidence="1 2">
    <name type="scientific">Choanephora cucurbitarum</name>
    <dbReference type="NCBI Taxonomy" id="101091"/>
    <lineage>
        <taxon>Eukaryota</taxon>
        <taxon>Fungi</taxon>
        <taxon>Fungi incertae sedis</taxon>
        <taxon>Mucoromycota</taxon>
        <taxon>Mucoromycotina</taxon>
        <taxon>Mucoromycetes</taxon>
        <taxon>Mucorales</taxon>
        <taxon>Mucorineae</taxon>
        <taxon>Choanephoraceae</taxon>
        <taxon>Choanephoroideae</taxon>
        <taxon>Choanephora</taxon>
    </lineage>
</organism>
<protein>
    <submittedName>
        <fullName evidence="1">Uncharacterized protein</fullName>
    </submittedName>
</protein>
<dbReference type="EMBL" id="LUGH01000132">
    <property type="protein sequence ID" value="OBZ88779.1"/>
    <property type="molecule type" value="Genomic_DNA"/>
</dbReference>
<comment type="caution">
    <text evidence="1">The sequence shown here is derived from an EMBL/GenBank/DDBJ whole genome shotgun (WGS) entry which is preliminary data.</text>
</comment>
<dbReference type="AlphaFoldDB" id="A0A1C7NIZ9"/>
<dbReference type="InParanoid" id="A0A1C7NIZ9"/>
<accession>A0A1C7NIZ9</accession>
<proteinExistence type="predicted"/>
<dbReference type="Proteomes" id="UP000093000">
    <property type="component" value="Unassembled WGS sequence"/>
</dbReference>
<evidence type="ECO:0000313" key="1">
    <source>
        <dbReference type="EMBL" id="OBZ88779.1"/>
    </source>
</evidence>
<evidence type="ECO:0000313" key="2">
    <source>
        <dbReference type="Proteomes" id="UP000093000"/>
    </source>
</evidence>
<dbReference type="OrthoDB" id="2238956at2759"/>
<keyword evidence="2" id="KW-1185">Reference proteome</keyword>